<sequence>MIKRTGVLLSLAIASAIQVAQAAPLEQVVADSMLQNPEVAAAINAKRAVAEEVREAVGGRYPDIDLLLGVGYEWTDSPTTRSAEGATGDGDKDMWRKEATLNFRQMLYDGLATESEVQRQEARLRSADARVREVAEQFALDTTRTYLELIRRQELLRLSKETLYNHVRIYDQIRKRSESGLGSLSSIQQAESRLALAEVNVLAADNNLRDAKANYVRVVGAEPPAQFEVPMGVNVPASLDQALEQAAANQPTLQLAASDIEAAKAQYEAAYSRRLPTFHFEMERTLFNDIDGVGGDNEDFTAMLRLRYNLYNGGSDDARIRKTQYQIHEAEEIRNSADRQVVQSLGLSWNAYEILGQQVKFLEQYVASAEKTRDSYQKQFDIGQRSLLDLLDTENEVFSAKNTLTDSTFDYLIAQYRVINGTGQLLSALDVSLPQDGAMMDSTEMAGTNP</sequence>
<comment type="similarity">
    <text evidence="2">Belongs to the outer membrane factor (OMF) (TC 1.B.17) family.</text>
</comment>
<dbReference type="GO" id="GO:0009279">
    <property type="term" value="C:cell outer membrane"/>
    <property type="evidence" value="ECO:0007669"/>
    <property type="project" value="UniProtKB-SubCell"/>
</dbReference>
<keyword evidence="9" id="KW-0732">Signal</keyword>
<evidence type="ECO:0000313" key="10">
    <source>
        <dbReference type="EMBL" id="ANG62127.1"/>
    </source>
</evidence>
<keyword evidence="6" id="KW-0472">Membrane</keyword>
<accession>A0A1A9EW97</accession>
<protein>
    <submittedName>
        <fullName evidence="10">Agglutination protein</fullName>
    </submittedName>
</protein>
<feature type="coiled-coil region" evidence="8">
    <location>
        <begin position="187"/>
        <end position="214"/>
    </location>
</feature>
<keyword evidence="11" id="KW-1185">Reference proteome</keyword>
<dbReference type="InterPro" id="IPR003423">
    <property type="entry name" value="OMP_efflux"/>
</dbReference>
<reference evidence="11" key="1">
    <citation type="submission" date="2016-05" db="EMBL/GenBank/DDBJ databases">
        <authorList>
            <person name="Baek K."/>
            <person name="Yang S.-J."/>
        </authorList>
    </citation>
    <scope>NUCLEOTIDE SEQUENCE [LARGE SCALE GENOMIC DNA]</scope>
    <source>
        <strain evidence="11">ST58-10</strain>
    </source>
</reference>
<feature type="chain" id="PRO_5008386478" evidence="9">
    <location>
        <begin position="23"/>
        <end position="450"/>
    </location>
</feature>
<dbReference type="InterPro" id="IPR051906">
    <property type="entry name" value="TolC-like"/>
</dbReference>
<comment type="subcellular location">
    <subcellularLocation>
        <location evidence="1">Cell outer membrane</location>
    </subcellularLocation>
</comment>
<dbReference type="KEGG" id="mars:A8C75_06225"/>
<evidence type="ECO:0000256" key="8">
    <source>
        <dbReference type="SAM" id="Coils"/>
    </source>
</evidence>
<reference evidence="10 11" key="2">
    <citation type="journal article" date="2018" name="Int. J. Syst. Evol. Microbiol.">
        <title>Marinobacterium aestuarii sp. nov., a benzene-degrading marine bacterium isolated from estuary sediment.</title>
        <authorList>
            <person name="Bae S.S."/>
            <person name="Jung J."/>
            <person name="Chung D."/>
            <person name="Baek K."/>
        </authorList>
    </citation>
    <scope>NUCLEOTIDE SEQUENCE [LARGE SCALE GENOMIC DNA]</scope>
    <source>
        <strain evidence="10 11">ST58-10</strain>
    </source>
</reference>
<evidence type="ECO:0000256" key="1">
    <source>
        <dbReference type="ARBA" id="ARBA00004442"/>
    </source>
</evidence>
<evidence type="ECO:0000256" key="6">
    <source>
        <dbReference type="ARBA" id="ARBA00023136"/>
    </source>
</evidence>
<dbReference type="Gene3D" id="1.20.1600.10">
    <property type="entry name" value="Outer membrane efflux proteins (OEP)"/>
    <property type="match status" value="1"/>
</dbReference>
<keyword evidence="8" id="KW-0175">Coiled coil</keyword>
<gene>
    <name evidence="10" type="ORF">A8C75_06225</name>
</gene>
<evidence type="ECO:0000256" key="9">
    <source>
        <dbReference type="SAM" id="SignalP"/>
    </source>
</evidence>
<dbReference type="EMBL" id="CP015839">
    <property type="protein sequence ID" value="ANG62127.1"/>
    <property type="molecule type" value="Genomic_DNA"/>
</dbReference>
<keyword evidence="4" id="KW-1134">Transmembrane beta strand</keyword>
<dbReference type="GO" id="GO:0015562">
    <property type="term" value="F:efflux transmembrane transporter activity"/>
    <property type="evidence" value="ECO:0007669"/>
    <property type="project" value="InterPro"/>
</dbReference>
<evidence type="ECO:0000256" key="4">
    <source>
        <dbReference type="ARBA" id="ARBA00022452"/>
    </source>
</evidence>
<evidence type="ECO:0000256" key="5">
    <source>
        <dbReference type="ARBA" id="ARBA00022692"/>
    </source>
</evidence>
<dbReference type="NCBIfam" id="TIGR01844">
    <property type="entry name" value="type_I_sec_TolC"/>
    <property type="match status" value="1"/>
</dbReference>
<dbReference type="STRING" id="1821621.A8C75_06225"/>
<keyword evidence="5" id="KW-0812">Transmembrane</keyword>
<feature type="signal peptide" evidence="9">
    <location>
        <begin position="1"/>
        <end position="22"/>
    </location>
</feature>
<name>A0A1A9EW97_9GAMM</name>
<evidence type="ECO:0000256" key="7">
    <source>
        <dbReference type="ARBA" id="ARBA00023237"/>
    </source>
</evidence>
<proteinExistence type="inferred from homology"/>
<dbReference type="PANTHER" id="PTHR30026:SF22">
    <property type="entry name" value="OUTER MEMBRANE EFFLUX PROTEIN"/>
    <property type="match status" value="1"/>
</dbReference>
<dbReference type="GO" id="GO:1990281">
    <property type="term" value="C:efflux pump complex"/>
    <property type="evidence" value="ECO:0007669"/>
    <property type="project" value="TreeGrafter"/>
</dbReference>
<dbReference type="InterPro" id="IPR010130">
    <property type="entry name" value="T1SS_OMP_TolC"/>
</dbReference>
<organism evidence="10 11">
    <name type="scientific">Marinobacterium aestuarii</name>
    <dbReference type="NCBI Taxonomy" id="1821621"/>
    <lineage>
        <taxon>Bacteria</taxon>
        <taxon>Pseudomonadati</taxon>
        <taxon>Pseudomonadota</taxon>
        <taxon>Gammaproteobacteria</taxon>
        <taxon>Oceanospirillales</taxon>
        <taxon>Oceanospirillaceae</taxon>
        <taxon>Marinobacterium</taxon>
    </lineage>
</organism>
<dbReference type="Pfam" id="PF02321">
    <property type="entry name" value="OEP"/>
    <property type="match status" value="2"/>
</dbReference>
<evidence type="ECO:0000256" key="2">
    <source>
        <dbReference type="ARBA" id="ARBA00007613"/>
    </source>
</evidence>
<dbReference type="SUPFAM" id="SSF56954">
    <property type="entry name" value="Outer membrane efflux proteins (OEP)"/>
    <property type="match status" value="1"/>
</dbReference>
<dbReference type="PANTHER" id="PTHR30026">
    <property type="entry name" value="OUTER MEMBRANE PROTEIN TOLC"/>
    <property type="match status" value="1"/>
</dbReference>
<evidence type="ECO:0000313" key="11">
    <source>
        <dbReference type="Proteomes" id="UP000078070"/>
    </source>
</evidence>
<dbReference type="Proteomes" id="UP000078070">
    <property type="component" value="Chromosome"/>
</dbReference>
<dbReference type="GO" id="GO:0015288">
    <property type="term" value="F:porin activity"/>
    <property type="evidence" value="ECO:0007669"/>
    <property type="project" value="TreeGrafter"/>
</dbReference>
<keyword evidence="3" id="KW-0813">Transport</keyword>
<dbReference type="AlphaFoldDB" id="A0A1A9EW97"/>
<keyword evidence="7" id="KW-0998">Cell outer membrane</keyword>
<evidence type="ECO:0000256" key="3">
    <source>
        <dbReference type="ARBA" id="ARBA00022448"/>
    </source>
</evidence>